<dbReference type="Gene3D" id="3.30.200.20">
    <property type="entry name" value="Phosphorylase Kinase, domain 1"/>
    <property type="match status" value="1"/>
</dbReference>
<organism evidence="1 2">
    <name type="scientific">Vanilla planifolia</name>
    <name type="common">Vanilla</name>
    <dbReference type="NCBI Taxonomy" id="51239"/>
    <lineage>
        <taxon>Eukaryota</taxon>
        <taxon>Viridiplantae</taxon>
        <taxon>Streptophyta</taxon>
        <taxon>Embryophyta</taxon>
        <taxon>Tracheophyta</taxon>
        <taxon>Spermatophyta</taxon>
        <taxon>Magnoliopsida</taxon>
        <taxon>Liliopsida</taxon>
        <taxon>Asparagales</taxon>
        <taxon>Orchidaceae</taxon>
        <taxon>Vanilloideae</taxon>
        <taxon>Vanilleae</taxon>
        <taxon>Vanilla</taxon>
    </lineage>
</organism>
<name>A0A835UGQ4_VANPL</name>
<dbReference type="EMBL" id="JADCNL010000011">
    <property type="protein sequence ID" value="KAG0461047.1"/>
    <property type="molecule type" value="Genomic_DNA"/>
</dbReference>
<dbReference type="AlphaFoldDB" id="A0A835UGQ4"/>
<sequence>MNEAGGGFVRADQIDLRNLDDQLERRMNKVLTSEKKGREEKDGVKGEKEGWEIDPTKLLIKSLIARGTFGSVHRGIYDGQDVA</sequence>
<proteinExistence type="predicted"/>
<gene>
    <name evidence="1" type="ORF">HPP92_021344</name>
</gene>
<evidence type="ECO:0000313" key="1">
    <source>
        <dbReference type="EMBL" id="KAG0461047.1"/>
    </source>
</evidence>
<accession>A0A835UGQ4</accession>
<dbReference type="Proteomes" id="UP000636800">
    <property type="component" value="Chromosome 11"/>
</dbReference>
<reference evidence="1 2" key="1">
    <citation type="journal article" date="2020" name="Nat. Food">
        <title>A phased Vanilla planifolia genome enables genetic improvement of flavour and production.</title>
        <authorList>
            <person name="Hasing T."/>
            <person name="Tang H."/>
            <person name="Brym M."/>
            <person name="Khazi F."/>
            <person name="Huang T."/>
            <person name="Chambers A.H."/>
        </authorList>
    </citation>
    <scope>NUCLEOTIDE SEQUENCE [LARGE SCALE GENOMIC DNA]</scope>
    <source>
        <tissue evidence="1">Leaf</tissue>
    </source>
</reference>
<protein>
    <submittedName>
        <fullName evidence="1">Uncharacterized protein</fullName>
    </submittedName>
</protein>
<comment type="caution">
    <text evidence="1">The sequence shown here is derived from an EMBL/GenBank/DDBJ whole genome shotgun (WGS) entry which is preliminary data.</text>
</comment>
<keyword evidence="2" id="KW-1185">Reference proteome</keyword>
<feature type="non-terminal residue" evidence="1">
    <location>
        <position position="83"/>
    </location>
</feature>
<evidence type="ECO:0000313" key="2">
    <source>
        <dbReference type="Proteomes" id="UP000636800"/>
    </source>
</evidence>